<dbReference type="GO" id="GO:0000398">
    <property type="term" value="P:mRNA splicing, via spliceosome"/>
    <property type="evidence" value="ECO:0007669"/>
    <property type="project" value="EnsemblFungi"/>
</dbReference>
<feature type="compositionally biased region" description="Low complexity" evidence="10">
    <location>
        <begin position="111"/>
        <end position="163"/>
    </location>
</feature>
<evidence type="ECO:0000313" key="13">
    <source>
        <dbReference type="Proteomes" id="UP000095085"/>
    </source>
</evidence>
<dbReference type="PANTHER" id="PTHR23338">
    <property type="entry name" value="SMALL NUCLEAR RIBONUCLEOPROTEIN SM"/>
    <property type="match status" value="1"/>
</dbReference>
<dbReference type="GO" id="GO:1990726">
    <property type="term" value="C:Lsm1-7-Pat1 complex"/>
    <property type="evidence" value="ECO:0007669"/>
    <property type="project" value="EnsemblFungi"/>
</dbReference>
<evidence type="ECO:0000256" key="9">
    <source>
        <dbReference type="RuleBase" id="RU365049"/>
    </source>
</evidence>
<evidence type="ECO:0000259" key="11">
    <source>
        <dbReference type="PROSITE" id="PS52002"/>
    </source>
</evidence>
<dbReference type="InterPro" id="IPR027141">
    <property type="entry name" value="LSm4/Sm_D1/D3"/>
</dbReference>
<dbReference type="InterPro" id="IPR010920">
    <property type="entry name" value="LSM_dom_sf"/>
</dbReference>
<dbReference type="OrthoDB" id="747253at2759"/>
<comment type="subunit">
    <text evidence="9">LSm subunits form a heteromer with a doughnut shape.</text>
</comment>
<feature type="domain" description="Sm" evidence="11">
    <location>
        <begin position="3"/>
        <end position="76"/>
    </location>
</feature>
<dbReference type="GO" id="GO:0033962">
    <property type="term" value="P:P-body assembly"/>
    <property type="evidence" value="ECO:0007669"/>
    <property type="project" value="EnsemblFungi"/>
</dbReference>
<keyword evidence="13" id="KW-1185">Reference proteome</keyword>
<keyword evidence="6 9" id="KW-0508">mRNA splicing</keyword>
<evidence type="ECO:0000256" key="10">
    <source>
        <dbReference type="SAM" id="MobiDB-lite"/>
    </source>
</evidence>
<dbReference type="GO" id="GO:0000290">
    <property type="term" value="P:deadenylation-dependent decapping of nuclear-transcribed mRNA"/>
    <property type="evidence" value="ECO:0007669"/>
    <property type="project" value="EnsemblFungi"/>
</dbReference>
<dbReference type="Gene3D" id="2.30.30.100">
    <property type="match status" value="1"/>
</dbReference>
<dbReference type="GO" id="GO:0042149">
    <property type="term" value="P:cellular response to glucose starvation"/>
    <property type="evidence" value="ECO:0007669"/>
    <property type="project" value="EnsemblFungi"/>
</dbReference>
<dbReference type="GO" id="GO:0046540">
    <property type="term" value="C:U4/U6 x U5 tri-snRNP complex"/>
    <property type="evidence" value="ECO:0007669"/>
    <property type="project" value="EnsemblFungi"/>
</dbReference>
<sequence>MVLPLYLLTSAKNQQILVELKNGETINGTLVNCDSWMNLTLSDVIQSFNDGESFHKLKEIYIRGNHIKYLRMNESIMDRAKEQNAINLEQRNRNQKRRTGYGGGHYGGGNRRNFNRNSGQYNNQGGRRYNNNNNYNNNNYQGHNNHSGSSFQQAQGSQIQETI</sequence>
<evidence type="ECO:0000256" key="8">
    <source>
        <dbReference type="ARBA" id="ARBA00023274"/>
    </source>
</evidence>
<evidence type="ECO:0000256" key="3">
    <source>
        <dbReference type="ARBA" id="ARBA00022664"/>
    </source>
</evidence>
<dbReference type="STRING" id="984485.A0A1E4RLB3"/>
<dbReference type="SMART" id="SM00651">
    <property type="entry name" value="Sm"/>
    <property type="match status" value="1"/>
</dbReference>
<dbReference type="RefSeq" id="XP_020077106.1">
    <property type="nucleotide sequence ID" value="XM_020218857.1"/>
</dbReference>
<dbReference type="PROSITE" id="PS52002">
    <property type="entry name" value="SM"/>
    <property type="match status" value="1"/>
</dbReference>
<name>A0A1E4RLB3_9ASCO</name>
<dbReference type="GO" id="GO:0000932">
    <property type="term" value="C:P-body"/>
    <property type="evidence" value="ECO:0007669"/>
    <property type="project" value="EnsemblFungi"/>
</dbReference>
<reference evidence="13" key="1">
    <citation type="submission" date="2016-05" db="EMBL/GenBank/DDBJ databases">
        <title>Comparative genomics of biotechnologically important yeasts.</title>
        <authorList>
            <consortium name="DOE Joint Genome Institute"/>
            <person name="Riley R."/>
            <person name="Haridas S."/>
            <person name="Wolfe K.H."/>
            <person name="Lopes M.R."/>
            <person name="Hittinger C.T."/>
            <person name="Goker M."/>
            <person name="Salamov A."/>
            <person name="Wisecaver J."/>
            <person name="Long T.M."/>
            <person name="Aerts A.L."/>
            <person name="Barry K."/>
            <person name="Choi C."/>
            <person name="Clum A."/>
            <person name="Coughlan A.Y."/>
            <person name="Deshpande S."/>
            <person name="Douglass A.P."/>
            <person name="Hanson S.J."/>
            <person name="Klenk H.-P."/>
            <person name="Labutti K."/>
            <person name="Lapidus A."/>
            <person name="Lindquist E."/>
            <person name="Lipzen A."/>
            <person name="Meier-Kolthoff J.P."/>
            <person name="Ohm R.A."/>
            <person name="Otillar R.P."/>
            <person name="Pangilinan J."/>
            <person name="Peng Y."/>
            <person name="Rokas A."/>
            <person name="Rosa C.A."/>
            <person name="Scheuner C."/>
            <person name="Sibirny A.A."/>
            <person name="Slot J.C."/>
            <person name="Stielow J.B."/>
            <person name="Sun H."/>
            <person name="Kurtzman C.P."/>
            <person name="Blackwell M."/>
            <person name="Grigoriev I.V."/>
            <person name="Jeffries T.W."/>
        </authorList>
    </citation>
    <scope>NUCLEOTIDE SEQUENCE [LARGE SCALE GENOMIC DNA]</scope>
    <source>
        <strain evidence="13">NRRL Y-1933</strain>
    </source>
</reference>
<dbReference type="GeneID" id="30993407"/>
<protein>
    <recommendedName>
        <fullName evidence="9">LSM complex subunit LSM4</fullName>
    </recommendedName>
</protein>
<organism evidence="12 13">
    <name type="scientific">Hyphopichia burtonii NRRL Y-1933</name>
    <dbReference type="NCBI Taxonomy" id="984485"/>
    <lineage>
        <taxon>Eukaryota</taxon>
        <taxon>Fungi</taxon>
        <taxon>Dikarya</taxon>
        <taxon>Ascomycota</taxon>
        <taxon>Saccharomycotina</taxon>
        <taxon>Pichiomycetes</taxon>
        <taxon>Debaryomycetaceae</taxon>
        <taxon>Hyphopichia</taxon>
    </lineage>
</organism>
<dbReference type="InterPro" id="IPR047575">
    <property type="entry name" value="Sm"/>
</dbReference>
<evidence type="ECO:0000313" key="12">
    <source>
        <dbReference type="EMBL" id="ODV68039.1"/>
    </source>
</evidence>
<dbReference type="SUPFAM" id="SSF50182">
    <property type="entry name" value="Sm-like ribonucleoproteins"/>
    <property type="match status" value="1"/>
</dbReference>
<keyword evidence="4 9" id="KW-0747">Spliceosome</keyword>
<keyword evidence="7 9" id="KW-0539">Nucleus</keyword>
<keyword evidence="5 9" id="KW-0694">RNA-binding</keyword>
<dbReference type="GO" id="GO:0017070">
    <property type="term" value="F:U6 snRNA binding"/>
    <property type="evidence" value="ECO:0007669"/>
    <property type="project" value="EnsemblFungi"/>
</dbReference>
<evidence type="ECO:0000256" key="6">
    <source>
        <dbReference type="ARBA" id="ARBA00023187"/>
    </source>
</evidence>
<dbReference type="GO" id="GO:0005730">
    <property type="term" value="C:nucleolus"/>
    <property type="evidence" value="ECO:0007669"/>
    <property type="project" value="EnsemblFungi"/>
</dbReference>
<dbReference type="GO" id="GO:0006364">
    <property type="term" value="P:rRNA processing"/>
    <property type="evidence" value="ECO:0007669"/>
    <property type="project" value="EnsemblFungi"/>
</dbReference>
<dbReference type="EMBL" id="KV454540">
    <property type="protein sequence ID" value="ODV68039.1"/>
    <property type="molecule type" value="Genomic_DNA"/>
</dbReference>
<dbReference type="GO" id="GO:0005688">
    <property type="term" value="C:U6 snRNP"/>
    <property type="evidence" value="ECO:0007669"/>
    <property type="project" value="EnsemblFungi"/>
</dbReference>
<comment type="similarity">
    <text evidence="2 9">Belongs to the snRNP Sm proteins family.</text>
</comment>
<dbReference type="InterPro" id="IPR001163">
    <property type="entry name" value="Sm_dom_euk/arc"/>
</dbReference>
<gene>
    <name evidence="9" type="primary">LSM4</name>
    <name evidence="12" type="ORF">HYPBUDRAFT_11182</name>
</gene>
<dbReference type="GO" id="GO:0005732">
    <property type="term" value="C:sno(s)RNA-containing ribonucleoprotein complex"/>
    <property type="evidence" value="ECO:0007669"/>
    <property type="project" value="EnsemblFungi"/>
</dbReference>
<dbReference type="CDD" id="cd01723">
    <property type="entry name" value="LSm4"/>
    <property type="match status" value="1"/>
</dbReference>
<evidence type="ECO:0000256" key="7">
    <source>
        <dbReference type="ARBA" id="ARBA00023242"/>
    </source>
</evidence>
<feature type="compositionally biased region" description="Gly residues" evidence="10">
    <location>
        <begin position="100"/>
        <end position="110"/>
    </location>
</feature>
<dbReference type="Pfam" id="PF01423">
    <property type="entry name" value="LSM"/>
    <property type="match status" value="1"/>
</dbReference>
<proteinExistence type="inferred from homology"/>
<dbReference type="GO" id="GO:0008033">
    <property type="term" value="P:tRNA processing"/>
    <property type="evidence" value="ECO:0007669"/>
    <property type="project" value="EnsemblFungi"/>
</dbReference>
<comment type="function">
    <text evidence="9">Binds specifically to the 3'-terminal U-tract of U6 snRNA.</text>
</comment>
<evidence type="ECO:0000256" key="1">
    <source>
        <dbReference type="ARBA" id="ARBA00004123"/>
    </source>
</evidence>
<comment type="subcellular location">
    <subcellularLocation>
        <location evidence="1 9">Nucleus</location>
    </subcellularLocation>
</comment>
<dbReference type="GO" id="GO:0005681">
    <property type="term" value="C:spliceosomal complex"/>
    <property type="evidence" value="ECO:0007669"/>
    <property type="project" value="UniProtKB-UniRule"/>
</dbReference>
<feature type="region of interest" description="Disordered" evidence="10">
    <location>
        <begin position="87"/>
        <end position="163"/>
    </location>
</feature>
<dbReference type="Proteomes" id="UP000095085">
    <property type="component" value="Unassembled WGS sequence"/>
</dbReference>
<dbReference type="AlphaFoldDB" id="A0A1E4RLB3"/>
<keyword evidence="8 9" id="KW-0687">Ribonucleoprotein</keyword>
<evidence type="ECO:0000256" key="2">
    <source>
        <dbReference type="ARBA" id="ARBA00006850"/>
    </source>
</evidence>
<evidence type="ECO:0000256" key="5">
    <source>
        <dbReference type="ARBA" id="ARBA00022884"/>
    </source>
</evidence>
<keyword evidence="3 9" id="KW-0507">mRNA processing</keyword>
<evidence type="ECO:0000256" key="4">
    <source>
        <dbReference type="ARBA" id="ARBA00022728"/>
    </source>
</evidence>
<accession>A0A1E4RLB3</accession>
<dbReference type="InterPro" id="IPR034101">
    <property type="entry name" value="Lsm4"/>
</dbReference>